<evidence type="ECO:0000313" key="9">
    <source>
        <dbReference type="EMBL" id="CAH0487032.1"/>
    </source>
</evidence>
<dbReference type="InterPro" id="IPR022105">
    <property type="entry name" value="DUF3645"/>
</dbReference>
<keyword evidence="10" id="KW-1185">Reference proteome</keyword>
<keyword evidence="4" id="KW-0833">Ubl conjugation pathway</keyword>
<dbReference type="Proteomes" id="UP001157938">
    <property type="component" value="Unassembled WGS sequence"/>
</dbReference>
<reference evidence="9 10" key="1">
    <citation type="submission" date="2021-11" db="EMBL/GenBank/DDBJ databases">
        <authorList>
            <person name="Islam A."/>
            <person name="Islam S."/>
            <person name="Flora M.S."/>
            <person name="Rahman M."/>
            <person name="Ziaur R.M."/>
            <person name="Epstein J.H."/>
            <person name="Hassan M."/>
            <person name="Klassen M."/>
            <person name="Woodard K."/>
            <person name="Webb A."/>
            <person name="Webby R.J."/>
            <person name="El Zowalaty M.E."/>
        </authorList>
    </citation>
    <scope>NUCLEOTIDE SEQUENCE [LARGE SCALE GENOMIC DNA]</scope>
    <source>
        <strain evidence="9">Pf1</strain>
    </source>
</reference>
<comment type="catalytic activity">
    <reaction evidence="1">
        <text>Thiol-dependent hydrolysis of ester, thioester, amide, peptide and isopeptide bonds formed by the C-terminal Gly of ubiquitin (a 76-residue protein attached to proteins as an intracellular targeting signal).</text>
        <dbReference type="EC" id="3.4.19.12"/>
    </reaction>
</comment>
<evidence type="ECO:0000256" key="5">
    <source>
        <dbReference type="ARBA" id="ARBA00022801"/>
    </source>
</evidence>
<name>A0ABN8BYZ6_9STRA</name>
<evidence type="ECO:0000256" key="2">
    <source>
        <dbReference type="ARBA" id="ARBA00012759"/>
    </source>
</evidence>
<protein>
    <recommendedName>
        <fullName evidence="2">ubiquitinyl hydrolase 1</fullName>
        <ecNumber evidence="2">3.4.19.12</ecNumber>
    </recommendedName>
</protein>
<keyword evidence="5" id="KW-0378">Hydrolase</keyword>
<evidence type="ECO:0000256" key="3">
    <source>
        <dbReference type="ARBA" id="ARBA00022670"/>
    </source>
</evidence>
<accession>A0ABN8BYZ6</accession>
<feature type="domain" description="DUF3638" evidence="7">
    <location>
        <begin position="1089"/>
        <end position="1305"/>
    </location>
</feature>
<sequence length="2157" mass="245211">MTMPRNIEILGSLCLTAQRSLAANVGGALPNLSTTTWWLFYNQNAPTQAIHATSKVFTASPAPFSLPRSCGPNSVDNLYDIYQYRSECVWNLNLSGTALTWVDASGKKMNPFGVTQSSVVDSFTEKMPQTFKQIQWMNAWPGKGDIRGNMVYANLHQQPENFEKVSFIALGSLRSFPNQQFRKLQCALLDDVLPWSNLCVEIIVRQLLYQVGALTDELNPQLLWKFDMFNNGDKGLETFCVTLEHIASKLKQTPRNFESVPLLSEMAGFLSQYSYDARIIVKTFAGMARRWATNARLEYGEESSPYRIAEIRSKECILFGFALLAYSLGPWNNEAAQEVCEMIVLFRTSFLCASINLRSTEQMVRTESKIAEMMSRRVLELIAYVRDHEANNILTGLVRLVSATSPGQLEWTVFSEPSRVGGHFSSCYEASDESMDVHYSINLFTGIVLTDGYAPGGLPSNIRQHKRFLSLFGRSNFEVFSTNGVLRTERKYCDRLYDFALEDNDLFVQELTVNALGEITETLQLCSVSWVKGLRKQFPAQLRKLYSHWYWVEQNCVLFRPKEAKCREVNFAATFDDSGSLQCYKIAFSDTKRPYEVLRSQLNEYDRLVAKEKPLFNVFEMLAKFEDEKFLYPLKSSKGVLKIELPRFRLTFYLNSMMKFESVEHKGYILAPKQQFNNFLPRFHRYLLLTLHNTTDTSRQEIRMLVPLGAVIESSDGMVDIEISSEAGSRIDVACYDIHRRLKTFETETIGARLQFAAICARAGTNVPSKLLKMTGEEMAIQVLRACRSSRPFSSSERDTLLSINKLSYREPAVKIMAVALLAEADRQAFLFGQTKTISTAMGSSDEQTEYADMCAKQVQRNPLRSQLRSDEEKIILGHVRHSSVSGSTKEVVLCDSLPVADDYVKSIEDKLRLFLRIETQKAKEMPPLSLDSSTTNAMSRGMLDELQVSWDSYHSQMEPVLKTKPGMLLGPFKTLLSDVSSYRVEMQKYLWESFSKAMGSTRDHLLRLVNFLPMITVSDIVRCAFDEETLRTLAPKLSKKSRELVSKGVLQYMELCVLEDKVERLIWIASRSGELSDAQMVDELVNTRQWQSTEYPYWLAFEVEGRLQIRHEQYVIARHLIDRPGTVCQLNMGRGKTRVILPMLFLYFTRSHCSRVVRAHFLSPLLSEAQQFMHRYLSATSARLQVFEQPFHRQVDLDSRRLECIRDTLEELKLFGGIQMVAPEHRMSLELKRLELGNDGPMVKMLDEILDNDQFVDVLDECDALLHHKYHLVYAVGIPIPLGSGVKRWMAAEALLRAVANNTSASRVRMVLQAPHVSCVSPDYATRLGSYEGTRLNTVVKSTEGLRDQLKEALVLDLIDSAPFEMMWLNAFGSGAARKPLIKAITDSTVSLQDALGDYMSKLAPYITQLLALRGLVAFGVFEHCMEKRYRVDFGLPVVGTRQKKIAIPFRAADVPSERSEFSHPDVCIVLTLLGYYHCGLTNEEVRSTFRMLLRLDISEQNQQYDRWFASVTPGLNDDDRAALSDVRHVSLADARQFETLCRVYKFCMEAINFYLNTCVFPNDTQQYPQRLSRTAWNVAAGENNIGFSGTNDNHRLLPLSVAQQEPNEPSLLGTNGKMIDKILQVTHSYEVITTNPDRAVIPWQSVLRFALDKKAQALIDTGALLAGVSNKKAADFLLGQSDFDFAGVTYFDNRKDLNCWMISEKARQIEVSLKKASMLEKETFVIFDEARSRGSDMKLLPDAAAVLTLGPKLTKDKLMQGAGRMRQLGCNQTLWIASFDEVAQNILQTSDQRDLARVSAIDVLNWVMDNTKAEAVRGLLEWAGNGIHFRETQLSQDKELVDENWSLETLYQEKVYADKIAQVIKSKALFYFKDCADALVDKICRRGYVYGVDNEVCCTSHTDECERELQVEEEVQQEKEVEVITCLPRKEKVWEYASVLRAKTVEDLNDNVPVLEVTAFIRRWMCPKELASLAWTKSQIFGTENFFSTIEARPGLSHMNAFLRVIDVVLVFKNGQVLLVSECEADHILELLWSFRDEAKKACSFSFMNLAFAFESLARGGEHTQFQDTHLTLGCGLDRKLPILSTVACQVYNGETMLAKSKQAHMEPAFRDLLRPLAQREVIMSNFVSSRGNSHKWMRSFLHELCCHMDLEDCM</sequence>
<dbReference type="SUPFAM" id="SSF52540">
    <property type="entry name" value="P-loop containing nucleoside triphosphate hydrolases"/>
    <property type="match status" value="1"/>
</dbReference>
<evidence type="ECO:0000259" key="8">
    <source>
        <dbReference type="Pfam" id="PF12359"/>
    </source>
</evidence>
<keyword evidence="3" id="KW-0645">Protease</keyword>
<proteinExistence type="predicted"/>
<dbReference type="EC" id="3.4.19.12" evidence="2"/>
<dbReference type="InterPro" id="IPR022099">
    <property type="entry name" value="DUF3638"/>
</dbReference>
<evidence type="ECO:0000256" key="6">
    <source>
        <dbReference type="ARBA" id="ARBA00022807"/>
    </source>
</evidence>
<dbReference type="PANTHER" id="PTHR13367">
    <property type="entry name" value="UBIQUITIN THIOESTERASE"/>
    <property type="match status" value="1"/>
</dbReference>
<evidence type="ECO:0000259" key="7">
    <source>
        <dbReference type="Pfam" id="PF12340"/>
    </source>
</evidence>
<evidence type="ECO:0000256" key="4">
    <source>
        <dbReference type="ARBA" id="ARBA00022786"/>
    </source>
</evidence>
<evidence type="ECO:0000313" key="10">
    <source>
        <dbReference type="Proteomes" id="UP001157938"/>
    </source>
</evidence>
<evidence type="ECO:0000256" key="1">
    <source>
        <dbReference type="ARBA" id="ARBA00000707"/>
    </source>
</evidence>
<dbReference type="Pfam" id="PF12359">
    <property type="entry name" value="DUF3645"/>
    <property type="match status" value="1"/>
</dbReference>
<keyword evidence="6" id="KW-0788">Thiol protease</keyword>
<dbReference type="PANTHER" id="PTHR13367:SF33">
    <property type="entry name" value="P-LOOP CONTAINING NUCLEOSIDE TRIPHOSPHATE HYDROLASE PROTEIN"/>
    <property type="match status" value="1"/>
</dbReference>
<gene>
    <name evidence="9" type="ORF">PFR001_LOCUS2620</name>
</gene>
<dbReference type="InterPro" id="IPR051346">
    <property type="entry name" value="OTU_Deubiquitinase"/>
</dbReference>
<dbReference type="InterPro" id="IPR027417">
    <property type="entry name" value="P-loop_NTPase"/>
</dbReference>
<dbReference type="Pfam" id="PF12340">
    <property type="entry name" value="DUF3638"/>
    <property type="match status" value="1"/>
</dbReference>
<dbReference type="EMBL" id="CAKLBC010000578">
    <property type="protein sequence ID" value="CAH0487032.1"/>
    <property type="molecule type" value="Genomic_DNA"/>
</dbReference>
<feature type="domain" description="DUF3645" evidence="8">
    <location>
        <begin position="1442"/>
        <end position="1473"/>
    </location>
</feature>
<comment type="caution">
    <text evidence="9">The sequence shown here is derived from an EMBL/GenBank/DDBJ whole genome shotgun (WGS) entry which is preliminary data.</text>
</comment>
<organism evidence="9 10">
    <name type="scientific">Peronospora farinosa</name>
    <dbReference type="NCBI Taxonomy" id="134698"/>
    <lineage>
        <taxon>Eukaryota</taxon>
        <taxon>Sar</taxon>
        <taxon>Stramenopiles</taxon>
        <taxon>Oomycota</taxon>
        <taxon>Peronosporomycetes</taxon>
        <taxon>Peronosporales</taxon>
        <taxon>Peronosporaceae</taxon>
        <taxon>Peronospora</taxon>
    </lineage>
</organism>